<organism evidence="3 4">
    <name type="scientific">Priestia veravalensis</name>
    <dbReference type="NCBI Taxonomy" id="1414648"/>
    <lineage>
        <taxon>Bacteria</taxon>
        <taxon>Bacillati</taxon>
        <taxon>Bacillota</taxon>
        <taxon>Bacilli</taxon>
        <taxon>Bacillales</taxon>
        <taxon>Bacillaceae</taxon>
        <taxon>Priestia</taxon>
    </lineage>
</organism>
<dbReference type="EMBL" id="LNQP01000034">
    <property type="protein sequence ID" value="KSU87833.1"/>
    <property type="molecule type" value="Genomic_DNA"/>
</dbReference>
<feature type="coiled-coil region" evidence="2">
    <location>
        <begin position="39"/>
        <end position="138"/>
    </location>
</feature>
<dbReference type="PANTHER" id="PTHR31088:SF6">
    <property type="entry name" value="PHAGE SHOCK PROTEIN A"/>
    <property type="match status" value="1"/>
</dbReference>
<protein>
    <submittedName>
        <fullName evidence="3">Modulator protein</fullName>
    </submittedName>
</protein>
<name>A0A0V8JLG6_9BACI</name>
<proteinExistence type="inferred from homology"/>
<dbReference type="Proteomes" id="UP000053681">
    <property type="component" value="Unassembled WGS sequence"/>
</dbReference>
<dbReference type="RefSeq" id="WP_025909366.1">
    <property type="nucleotide sequence ID" value="NZ_KQ758650.1"/>
</dbReference>
<keyword evidence="4" id="KW-1185">Reference proteome</keyword>
<dbReference type="InterPro" id="IPR007157">
    <property type="entry name" value="PspA_VIPP1"/>
</dbReference>
<dbReference type="AlphaFoldDB" id="A0A0V8JLG6"/>
<accession>A0A0V8JLG6</accession>
<evidence type="ECO:0000313" key="4">
    <source>
        <dbReference type="Proteomes" id="UP000053681"/>
    </source>
</evidence>
<sequence length="207" mass="24969">MKNIFTRMKESISSDLHNMLDQKQQKNPIAALNYYLRQCEEETERVRKLVERQHLLKEQLVREYKLASAMKEKRQQQAEVALQAQENELYEFVQKEHAQYEERTERLNISVQHVTKQLDELERKYEEMKHKLNDMHIRRMELMGRENVARANHRMNTVLNNDELSSSEYSKFSDIENYIDQLENQINTDYYRQTIDSKIAALQKEAK</sequence>
<evidence type="ECO:0000256" key="1">
    <source>
        <dbReference type="ARBA" id="ARBA00043985"/>
    </source>
</evidence>
<gene>
    <name evidence="3" type="ORF">AS180_11005</name>
</gene>
<reference evidence="3 4" key="1">
    <citation type="submission" date="2015-11" db="EMBL/GenBank/DDBJ databases">
        <title>Bacillus caseinolyticus sp nov.</title>
        <authorList>
            <person name="Dastager S.G."/>
            <person name="Mawlankar R."/>
        </authorList>
    </citation>
    <scope>NUCLEOTIDE SEQUENCE [LARGE SCALE GENOMIC DNA]</scope>
    <source>
        <strain evidence="3 4">SGD-V-76</strain>
    </source>
</reference>
<dbReference type="Pfam" id="PF04012">
    <property type="entry name" value="PspA_IM30"/>
    <property type="match status" value="1"/>
</dbReference>
<keyword evidence="2" id="KW-0175">Coiled coil</keyword>
<comment type="similarity">
    <text evidence="1">Belongs to the PspA/Vipp/IM30 family.</text>
</comment>
<evidence type="ECO:0000256" key="2">
    <source>
        <dbReference type="SAM" id="Coils"/>
    </source>
</evidence>
<dbReference type="PANTHER" id="PTHR31088">
    <property type="entry name" value="MEMBRANE-ASSOCIATED PROTEIN VIPP1, CHLOROPLASTIC"/>
    <property type="match status" value="1"/>
</dbReference>
<evidence type="ECO:0000313" key="3">
    <source>
        <dbReference type="EMBL" id="KSU87833.1"/>
    </source>
</evidence>
<comment type="caution">
    <text evidence="3">The sequence shown here is derived from an EMBL/GenBank/DDBJ whole genome shotgun (WGS) entry which is preliminary data.</text>
</comment>